<dbReference type="GO" id="GO:0004090">
    <property type="term" value="F:carbonyl reductase (NADPH) activity"/>
    <property type="evidence" value="ECO:0007669"/>
    <property type="project" value="TreeGrafter"/>
</dbReference>
<evidence type="ECO:0000313" key="5">
    <source>
        <dbReference type="Proteomes" id="UP001153714"/>
    </source>
</evidence>
<dbReference type="PRINTS" id="PR00080">
    <property type="entry name" value="SDRFAMILY"/>
</dbReference>
<proteinExistence type="inferred from homology"/>
<evidence type="ECO:0000313" key="4">
    <source>
        <dbReference type="EMBL" id="CAG9783425.1"/>
    </source>
</evidence>
<gene>
    <name evidence="4" type="ORF">DIATSA_LOCUS1601</name>
</gene>
<dbReference type="CDD" id="cd05325">
    <property type="entry name" value="carb_red_sniffer_like_SDR_c"/>
    <property type="match status" value="1"/>
</dbReference>
<dbReference type="EMBL" id="OU893342">
    <property type="protein sequence ID" value="CAG9783425.1"/>
    <property type="molecule type" value="Genomic_DNA"/>
</dbReference>
<dbReference type="GO" id="GO:0005737">
    <property type="term" value="C:cytoplasm"/>
    <property type="evidence" value="ECO:0007669"/>
    <property type="project" value="TreeGrafter"/>
</dbReference>
<reference evidence="4" key="1">
    <citation type="submission" date="2021-12" db="EMBL/GenBank/DDBJ databases">
        <authorList>
            <person name="King R."/>
        </authorList>
    </citation>
    <scope>NUCLEOTIDE SEQUENCE</scope>
</reference>
<dbReference type="InterPro" id="IPR051468">
    <property type="entry name" value="Fungal_SecMetab_SDRs"/>
</dbReference>
<dbReference type="InterPro" id="IPR002347">
    <property type="entry name" value="SDR_fam"/>
</dbReference>
<dbReference type="OrthoDB" id="5296at2759"/>
<dbReference type="PANTHER" id="PTHR43544">
    <property type="entry name" value="SHORT-CHAIN DEHYDROGENASE/REDUCTASE"/>
    <property type="match status" value="1"/>
</dbReference>
<keyword evidence="1" id="KW-0521">NADP</keyword>
<dbReference type="PRINTS" id="PR00081">
    <property type="entry name" value="GDHRDH"/>
</dbReference>
<keyword evidence="5" id="KW-1185">Reference proteome</keyword>
<dbReference type="PANTHER" id="PTHR43544:SF7">
    <property type="entry name" value="NADB-LER2"/>
    <property type="match status" value="1"/>
</dbReference>
<dbReference type="SUPFAM" id="SSF51735">
    <property type="entry name" value="NAD(P)-binding Rossmann-fold domains"/>
    <property type="match status" value="1"/>
</dbReference>
<protein>
    <recommendedName>
        <fullName evidence="6">C-factor</fullName>
    </recommendedName>
</protein>
<sequence length="244" mass="26507">MRTVVITGANRGLGLGMVKYLTRQVQTEKIIGTCRKPSEELEKIAQESNKLQIINLDVTDFGSYDDFTSQIAKVTGNDGLNLLINNAGVTTKFTKLNLVKTEQLLDNLTVNTIAPIMLTKSLLPLLKQAAEVNSNMQMGSSRAAVINMSSVLGSIAQNDQGGFYPYRCSKAALNAATKSMSIDLKKVNILVASMHPGWVRTDMGGKNAPLDVETSVTGIFTTIQRLGETDSGKFLQYDGTELPW</sequence>
<dbReference type="Proteomes" id="UP001153714">
    <property type="component" value="Chromosome 11"/>
</dbReference>
<name>A0A9N9QU83_9NEOP</name>
<keyword evidence="2" id="KW-0560">Oxidoreductase</keyword>
<dbReference type="Pfam" id="PF00106">
    <property type="entry name" value="adh_short"/>
    <property type="match status" value="1"/>
</dbReference>
<dbReference type="Gene3D" id="3.40.50.720">
    <property type="entry name" value="NAD(P)-binding Rossmann-like Domain"/>
    <property type="match status" value="1"/>
</dbReference>
<dbReference type="InterPro" id="IPR036291">
    <property type="entry name" value="NAD(P)-bd_dom_sf"/>
</dbReference>
<evidence type="ECO:0000256" key="3">
    <source>
        <dbReference type="RuleBase" id="RU000363"/>
    </source>
</evidence>
<organism evidence="4 5">
    <name type="scientific">Diatraea saccharalis</name>
    <name type="common">sugarcane borer</name>
    <dbReference type="NCBI Taxonomy" id="40085"/>
    <lineage>
        <taxon>Eukaryota</taxon>
        <taxon>Metazoa</taxon>
        <taxon>Ecdysozoa</taxon>
        <taxon>Arthropoda</taxon>
        <taxon>Hexapoda</taxon>
        <taxon>Insecta</taxon>
        <taxon>Pterygota</taxon>
        <taxon>Neoptera</taxon>
        <taxon>Endopterygota</taxon>
        <taxon>Lepidoptera</taxon>
        <taxon>Glossata</taxon>
        <taxon>Ditrysia</taxon>
        <taxon>Pyraloidea</taxon>
        <taxon>Crambidae</taxon>
        <taxon>Crambinae</taxon>
        <taxon>Diatraea</taxon>
    </lineage>
</organism>
<evidence type="ECO:0000256" key="1">
    <source>
        <dbReference type="ARBA" id="ARBA00022857"/>
    </source>
</evidence>
<accession>A0A9N9QU83</accession>
<dbReference type="AlphaFoldDB" id="A0A9N9QU83"/>
<comment type="similarity">
    <text evidence="3">Belongs to the short-chain dehydrogenases/reductases (SDR) family.</text>
</comment>
<evidence type="ECO:0000256" key="2">
    <source>
        <dbReference type="ARBA" id="ARBA00023002"/>
    </source>
</evidence>
<evidence type="ECO:0008006" key="6">
    <source>
        <dbReference type="Google" id="ProtNLM"/>
    </source>
</evidence>
<reference evidence="4" key="2">
    <citation type="submission" date="2022-10" db="EMBL/GenBank/DDBJ databases">
        <authorList>
            <consortium name="ENA_rothamsted_submissions"/>
            <consortium name="culmorum"/>
            <person name="King R."/>
        </authorList>
    </citation>
    <scope>NUCLEOTIDE SEQUENCE</scope>
</reference>